<gene>
    <name evidence="2" type="ORF">HD596_005322</name>
</gene>
<name>A0A7W9G7J3_9ACTN</name>
<sequence>MGKQEGDKKKDKPFKSEPVKPQQGDRNPRGGQHGGSKK</sequence>
<evidence type="ECO:0000313" key="2">
    <source>
        <dbReference type="EMBL" id="MBB5778566.1"/>
    </source>
</evidence>
<evidence type="ECO:0000256" key="1">
    <source>
        <dbReference type="SAM" id="MobiDB-lite"/>
    </source>
</evidence>
<proteinExistence type="predicted"/>
<feature type="region of interest" description="Disordered" evidence="1">
    <location>
        <begin position="1"/>
        <end position="38"/>
    </location>
</feature>
<evidence type="ECO:0000313" key="3">
    <source>
        <dbReference type="Proteomes" id="UP000579153"/>
    </source>
</evidence>
<dbReference type="EMBL" id="JACHMB010000001">
    <property type="protein sequence ID" value="MBB5778566.1"/>
    <property type="molecule type" value="Genomic_DNA"/>
</dbReference>
<feature type="compositionally biased region" description="Basic and acidic residues" evidence="1">
    <location>
        <begin position="1"/>
        <end position="18"/>
    </location>
</feature>
<protein>
    <submittedName>
        <fullName evidence="2">Uncharacterized protein</fullName>
    </submittedName>
</protein>
<dbReference type="AlphaFoldDB" id="A0A7W9G7J3"/>
<dbReference type="Proteomes" id="UP000579153">
    <property type="component" value="Unassembled WGS sequence"/>
</dbReference>
<organism evidence="2 3">
    <name type="scientific">Nonomuraea jabiensis</name>
    <dbReference type="NCBI Taxonomy" id="882448"/>
    <lineage>
        <taxon>Bacteria</taxon>
        <taxon>Bacillati</taxon>
        <taxon>Actinomycetota</taxon>
        <taxon>Actinomycetes</taxon>
        <taxon>Streptosporangiales</taxon>
        <taxon>Streptosporangiaceae</taxon>
        <taxon>Nonomuraea</taxon>
    </lineage>
</organism>
<comment type="caution">
    <text evidence="2">The sequence shown here is derived from an EMBL/GenBank/DDBJ whole genome shotgun (WGS) entry which is preliminary data.</text>
</comment>
<reference evidence="2 3" key="1">
    <citation type="submission" date="2020-08" db="EMBL/GenBank/DDBJ databases">
        <title>Sequencing the genomes of 1000 actinobacteria strains.</title>
        <authorList>
            <person name="Klenk H.-P."/>
        </authorList>
    </citation>
    <scope>NUCLEOTIDE SEQUENCE [LARGE SCALE GENOMIC DNA]</scope>
    <source>
        <strain evidence="2 3">DSM 45507</strain>
    </source>
</reference>
<accession>A0A7W9G7J3</accession>
<keyword evidence="3" id="KW-1185">Reference proteome</keyword>